<accession>A0ABR7CZ31</accession>
<protein>
    <recommendedName>
        <fullName evidence="8">Cytosine-specific methyltransferase</fullName>
        <ecNumber evidence="8">2.1.1.37</ecNumber>
    </recommendedName>
</protein>
<keyword evidence="2 6" id="KW-0808">Transferase</keyword>
<dbReference type="GO" id="GO:0003886">
    <property type="term" value="F:DNA (cytosine-5-)-methyltransferase activity"/>
    <property type="evidence" value="ECO:0007669"/>
    <property type="project" value="UniProtKB-EC"/>
</dbReference>
<comment type="catalytic activity">
    <reaction evidence="5 8">
        <text>a 2'-deoxycytidine in DNA + S-adenosyl-L-methionine = a 5-methyl-2'-deoxycytidine in DNA + S-adenosyl-L-homocysteine + H(+)</text>
        <dbReference type="Rhea" id="RHEA:13681"/>
        <dbReference type="Rhea" id="RHEA-COMP:11369"/>
        <dbReference type="Rhea" id="RHEA-COMP:11370"/>
        <dbReference type="ChEBI" id="CHEBI:15378"/>
        <dbReference type="ChEBI" id="CHEBI:57856"/>
        <dbReference type="ChEBI" id="CHEBI:59789"/>
        <dbReference type="ChEBI" id="CHEBI:85452"/>
        <dbReference type="ChEBI" id="CHEBI:85454"/>
        <dbReference type="EC" id="2.1.1.37"/>
    </reaction>
</comment>
<evidence type="ECO:0000256" key="8">
    <source>
        <dbReference type="RuleBase" id="RU000417"/>
    </source>
</evidence>
<dbReference type="PROSITE" id="PS51679">
    <property type="entry name" value="SAM_MT_C5"/>
    <property type="match status" value="1"/>
</dbReference>
<dbReference type="InterPro" id="IPR050390">
    <property type="entry name" value="C5-Methyltransferase"/>
</dbReference>
<dbReference type="InterPro" id="IPR031303">
    <property type="entry name" value="C5_meth_CS"/>
</dbReference>
<dbReference type="InterPro" id="IPR029063">
    <property type="entry name" value="SAM-dependent_MTases_sf"/>
</dbReference>
<dbReference type="SUPFAM" id="SSF53335">
    <property type="entry name" value="S-adenosyl-L-methionine-dependent methyltransferases"/>
    <property type="match status" value="1"/>
</dbReference>
<dbReference type="Gene3D" id="3.90.120.10">
    <property type="entry name" value="DNA Methylase, subunit A, domain 2"/>
    <property type="match status" value="1"/>
</dbReference>
<keyword evidence="4" id="KW-0680">Restriction system</keyword>
<dbReference type="PROSITE" id="PS00094">
    <property type="entry name" value="C5_MTASE_1"/>
    <property type="match status" value="1"/>
</dbReference>
<dbReference type="InterPro" id="IPR001525">
    <property type="entry name" value="C5_MeTfrase"/>
</dbReference>
<comment type="caution">
    <text evidence="9">The sequence shown here is derived from an EMBL/GenBank/DDBJ whole genome shotgun (WGS) entry which is preliminary data.</text>
</comment>
<dbReference type="PANTHER" id="PTHR10629:SF52">
    <property type="entry name" value="DNA (CYTOSINE-5)-METHYLTRANSFERASE 1"/>
    <property type="match status" value="1"/>
</dbReference>
<dbReference type="NCBIfam" id="TIGR00675">
    <property type="entry name" value="dcm"/>
    <property type="match status" value="1"/>
</dbReference>
<keyword evidence="3 6" id="KW-0949">S-adenosyl-L-methionine</keyword>
<evidence type="ECO:0000256" key="3">
    <source>
        <dbReference type="ARBA" id="ARBA00022691"/>
    </source>
</evidence>
<evidence type="ECO:0000256" key="5">
    <source>
        <dbReference type="ARBA" id="ARBA00047422"/>
    </source>
</evidence>
<dbReference type="PRINTS" id="PR00105">
    <property type="entry name" value="C5METTRFRASE"/>
</dbReference>
<dbReference type="GO" id="GO:0032259">
    <property type="term" value="P:methylation"/>
    <property type="evidence" value="ECO:0007669"/>
    <property type="project" value="UniProtKB-KW"/>
</dbReference>
<keyword evidence="1 6" id="KW-0489">Methyltransferase</keyword>
<dbReference type="RefSeq" id="WP_186975557.1">
    <property type="nucleotide sequence ID" value="NZ_JACOOH010000003.1"/>
</dbReference>
<gene>
    <name evidence="9" type="primary">dcm</name>
    <name evidence="9" type="ORF">H8S64_07280</name>
</gene>
<evidence type="ECO:0000256" key="4">
    <source>
        <dbReference type="ARBA" id="ARBA00022747"/>
    </source>
</evidence>
<proteinExistence type="inferred from homology"/>
<dbReference type="PROSITE" id="PS00095">
    <property type="entry name" value="C5_MTASE_2"/>
    <property type="match status" value="1"/>
</dbReference>
<evidence type="ECO:0000313" key="9">
    <source>
        <dbReference type="EMBL" id="MBC5620894.1"/>
    </source>
</evidence>
<evidence type="ECO:0000256" key="2">
    <source>
        <dbReference type="ARBA" id="ARBA00022679"/>
    </source>
</evidence>
<reference evidence="9 10" key="1">
    <citation type="submission" date="2020-08" db="EMBL/GenBank/DDBJ databases">
        <title>Genome public.</title>
        <authorList>
            <person name="Liu C."/>
            <person name="Sun Q."/>
        </authorList>
    </citation>
    <scope>NUCLEOTIDE SEQUENCE [LARGE SCALE GENOMIC DNA]</scope>
    <source>
        <strain evidence="9 10">NSJ-56</strain>
    </source>
</reference>
<evidence type="ECO:0000313" key="10">
    <source>
        <dbReference type="Proteomes" id="UP000646484"/>
    </source>
</evidence>
<evidence type="ECO:0000256" key="6">
    <source>
        <dbReference type="PROSITE-ProRule" id="PRU01016"/>
    </source>
</evidence>
<dbReference type="Gene3D" id="3.40.50.150">
    <property type="entry name" value="Vaccinia Virus protein VP39"/>
    <property type="match status" value="1"/>
</dbReference>
<evidence type="ECO:0000256" key="1">
    <source>
        <dbReference type="ARBA" id="ARBA00022603"/>
    </source>
</evidence>
<dbReference type="Proteomes" id="UP000646484">
    <property type="component" value="Unassembled WGS sequence"/>
</dbReference>
<dbReference type="Pfam" id="PF00145">
    <property type="entry name" value="DNA_methylase"/>
    <property type="match status" value="1"/>
</dbReference>
<sequence length="422" mass="47267">MTSKMIRVLSLFSGCGGMDLGLEGGFSVHRDCINQKMNPDFIEKNGRNGWVKLQSTRFRIVFANDILKEARTAWTRHFAKYGYSAEVYRQESVVDLVKRHRAGEKVFPEKVDVVTGGFPCQDFSLAGKRGGFNSHKDHRGEVINGEIASEETRGKLYMWMKEVIEITKPKIFIAENVKGLVNLANAKEIIQRDFARADGDGYLVLEPRVLHAADYGVPQSRERVIFIGIRKSALTPEAREILSGEVIPAEYCPYPLPSHGYRAAGEGLMPPQTLANVFAGLEEPEASADPSQMYYSKAKFLGRHCQGQIEVDLESIAPTIRSEHHGNIEYRRLSKEHGGIINSELMEGLKERRLTPRECALIQTFPPDYEFVVPDGGGGKYKLSPSSAYKIIGNAVPPLLAYHIGKRVESLWDFYFGKEPLV</sequence>
<comment type="similarity">
    <text evidence="6 7">Belongs to the class I-like SAM-binding methyltransferase superfamily. C5-methyltransferase family.</text>
</comment>
<dbReference type="PANTHER" id="PTHR10629">
    <property type="entry name" value="CYTOSINE-SPECIFIC METHYLTRANSFERASE"/>
    <property type="match status" value="1"/>
</dbReference>
<dbReference type="EC" id="2.1.1.37" evidence="8"/>
<name>A0ABR7CZ31_9BACT</name>
<evidence type="ECO:0000256" key="7">
    <source>
        <dbReference type="RuleBase" id="RU000416"/>
    </source>
</evidence>
<organism evidence="9 10">
    <name type="scientific">Butyricimonas hominis</name>
    <dbReference type="NCBI Taxonomy" id="2763032"/>
    <lineage>
        <taxon>Bacteria</taxon>
        <taxon>Pseudomonadati</taxon>
        <taxon>Bacteroidota</taxon>
        <taxon>Bacteroidia</taxon>
        <taxon>Bacteroidales</taxon>
        <taxon>Odoribacteraceae</taxon>
        <taxon>Butyricimonas</taxon>
    </lineage>
</organism>
<keyword evidence="10" id="KW-1185">Reference proteome</keyword>
<dbReference type="EMBL" id="JACOOH010000003">
    <property type="protein sequence ID" value="MBC5620894.1"/>
    <property type="molecule type" value="Genomic_DNA"/>
</dbReference>
<dbReference type="InterPro" id="IPR018117">
    <property type="entry name" value="C5_DNA_meth_AS"/>
</dbReference>
<feature type="active site" evidence="6">
    <location>
        <position position="120"/>
    </location>
</feature>